<dbReference type="AlphaFoldDB" id="A0AAD3Y953"/>
<name>A0AAD3Y953_NEPGR</name>
<protein>
    <submittedName>
        <fullName evidence="1">Uncharacterized protein</fullName>
    </submittedName>
</protein>
<proteinExistence type="predicted"/>
<organism evidence="1 2">
    <name type="scientific">Nepenthes gracilis</name>
    <name type="common">Slender pitcher plant</name>
    <dbReference type="NCBI Taxonomy" id="150966"/>
    <lineage>
        <taxon>Eukaryota</taxon>
        <taxon>Viridiplantae</taxon>
        <taxon>Streptophyta</taxon>
        <taxon>Embryophyta</taxon>
        <taxon>Tracheophyta</taxon>
        <taxon>Spermatophyta</taxon>
        <taxon>Magnoliopsida</taxon>
        <taxon>eudicotyledons</taxon>
        <taxon>Gunneridae</taxon>
        <taxon>Pentapetalae</taxon>
        <taxon>Caryophyllales</taxon>
        <taxon>Nepenthaceae</taxon>
        <taxon>Nepenthes</taxon>
    </lineage>
</organism>
<keyword evidence="2" id="KW-1185">Reference proteome</keyword>
<accession>A0AAD3Y953</accession>
<dbReference type="Proteomes" id="UP001279734">
    <property type="component" value="Unassembled WGS sequence"/>
</dbReference>
<sequence length="108" mass="13559">MHPLFLFRQCDAEYMWERNFHFQSPSIFLFIEYCIELKIREKKEMKKKRKFSLFLILIKKRKKIYETVVVYIEIRRIYQDIEFLFINLTNKNKISWLMEKGIRLGINW</sequence>
<dbReference type="EMBL" id="BSYO01000050">
    <property type="protein sequence ID" value="GMH31981.1"/>
    <property type="molecule type" value="Genomic_DNA"/>
</dbReference>
<gene>
    <name evidence="1" type="ORF">Nepgr_033825</name>
</gene>
<comment type="caution">
    <text evidence="1">The sequence shown here is derived from an EMBL/GenBank/DDBJ whole genome shotgun (WGS) entry which is preliminary data.</text>
</comment>
<evidence type="ECO:0000313" key="2">
    <source>
        <dbReference type="Proteomes" id="UP001279734"/>
    </source>
</evidence>
<evidence type="ECO:0000313" key="1">
    <source>
        <dbReference type="EMBL" id="GMH31981.1"/>
    </source>
</evidence>
<reference evidence="1" key="1">
    <citation type="submission" date="2023-05" db="EMBL/GenBank/DDBJ databases">
        <title>Nepenthes gracilis genome sequencing.</title>
        <authorList>
            <person name="Fukushima K."/>
        </authorList>
    </citation>
    <scope>NUCLEOTIDE SEQUENCE</scope>
    <source>
        <strain evidence="1">SING2019-196</strain>
    </source>
</reference>